<evidence type="ECO:0000313" key="3">
    <source>
        <dbReference type="Proteomes" id="UP001626550"/>
    </source>
</evidence>
<reference evidence="2 3" key="1">
    <citation type="submission" date="2024-11" db="EMBL/GenBank/DDBJ databases">
        <title>Adaptive evolution of stress response genes in parasites aligns with host niche diversity.</title>
        <authorList>
            <person name="Hahn C."/>
            <person name="Resl P."/>
        </authorList>
    </citation>
    <scope>NUCLEOTIDE SEQUENCE [LARGE SCALE GENOMIC DNA]</scope>
    <source>
        <strain evidence="2">EGGRZ-B1_66</strain>
        <tissue evidence="2">Body</tissue>
    </source>
</reference>
<gene>
    <name evidence="2" type="ORF">Ciccas_006216</name>
</gene>
<feature type="compositionally biased region" description="Basic and acidic residues" evidence="1">
    <location>
        <begin position="48"/>
        <end position="58"/>
    </location>
</feature>
<evidence type="ECO:0000313" key="2">
    <source>
        <dbReference type="EMBL" id="KAL3315151.1"/>
    </source>
</evidence>
<dbReference type="SUPFAM" id="SSF57850">
    <property type="entry name" value="RING/U-box"/>
    <property type="match status" value="1"/>
</dbReference>
<dbReference type="Gene3D" id="3.30.40.10">
    <property type="entry name" value="Zinc/RING finger domain, C3HC4 (zinc finger)"/>
    <property type="match status" value="1"/>
</dbReference>
<feature type="region of interest" description="Disordered" evidence="1">
    <location>
        <begin position="29"/>
        <end position="58"/>
    </location>
</feature>
<dbReference type="Proteomes" id="UP001626550">
    <property type="component" value="Unassembled WGS sequence"/>
</dbReference>
<sequence>MGLWLQTVRKLLHRKVHKIASSFKLRSHKSEYEDTFNQPSKSDFLEETESKENTKEPQWDSVITDQDCIVCLSAKANVLIMPCMHTLLCHFCLAYMIAQQRKNQPHPNGPNPNELLIIGYGPSQMT</sequence>
<proteinExistence type="predicted"/>
<name>A0ABD2Q6E1_9PLAT</name>
<accession>A0ABD2Q6E1</accession>
<comment type="caution">
    <text evidence="2">The sequence shown here is derived from an EMBL/GenBank/DDBJ whole genome shotgun (WGS) entry which is preliminary data.</text>
</comment>
<dbReference type="Pfam" id="PF13920">
    <property type="entry name" value="zf-C3HC4_3"/>
    <property type="match status" value="1"/>
</dbReference>
<dbReference type="EMBL" id="JBJKFK010000813">
    <property type="protein sequence ID" value="KAL3315151.1"/>
    <property type="molecule type" value="Genomic_DNA"/>
</dbReference>
<organism evidence="2 3">
    <name type="scientific">Cichlidogyrus casuarinus</name>
    <dbReference type="NCBI Taxonomy" id="1844966"/>
    <lineage>
        <taxon>Eukaryota</taxon>
        <taxon>Metazoa</taxon>
        <taxon>Spiralia</taxon>
        <taxon>Lophotrochozoa</taxon>
        <taxon>Platyhelminthes</taxon>
        <taxon>Monogenea</taxon>
        <taxon>Monopisthocotylea</taxon>
        <taxon>Dactylogyridea</taxon>
        <taxon>Ancyrocephalidae</taxon>
        <taxon>Cichlidogyrus</taxon>
    </lineage>
</organism>
<feature type="region of interest" description="Disordered" evidence="1">
    <location>
        <begin position="102"/>
        <end position="126"/>
    </location>
</feature>
<dbReference type="AlphaFoldDB" id="A0ABD2Q6E1"/>
<keyword evidence="3" id="KW-1185">Reference proteome</keyword>
<protein>
    <submittedName>
        <fullName evidence="2">Uncharacterized protein</fullName>
    </submittedName>
</protein>
<dbReference type="InterPro" id="IPR013083">
    <property type="entry name" value="Znf_RING/FYVE/PHD"/>
</dbReference>
<evidence type="ECO:0000256" key="1">
    <source>
        <dbReference type="SAM" id="MobiDB-lite"/>
    </source>
</evidence>